<dbReference type="RefSeq" id="WP_290255154.1">
    <property type="nucleotide sequence ID" value="NZ_JAUGQQ010000008.1"/>
</dbReference>
<accession>A0ABT8DI46</accession>
<dbReference type="EMBL" id="JAUGQQ010000008">
    <property type="protein sequence ID" value="MDN3725066.1"/>
    <property type="molecule type" value="Genomic_DNA"/>
</dbReference>
<keyword evidence="2" id="KW-1185">Reference proteome</keyword>
<evidence type="ECO:0000313" key="1">
    <source>
        <dbReference type="EMBL" id="MDN3725066.1"/>
    </source>
</evidence>
<name>A0ABT8DI46_9FLAO</name>
<evidence type="ECO:0000313" key="2">
    <source>
        <dbReference type="Proteomes" id="UP001244787"/>
    </source>
</evidence>
<sequence>MNQFTLRCNNNDFISIELTDVFGFPKETSHWGGYDAKGIIQMKAGGYSVKSDFYLSTGNIYNFFRQFEKAHKQLEGDAVFETYEKNLTIKMSFSKTGKVEIDGKFQQYHHLNNKLIFELFTDQSYLAATISELSKIVNQYGNSNGI</sequence>
<gene>
    <name evidence="1" type="ORF">QRD02_11780</name>
</gene>
<reference evidence="1 2" key="1">
    <citation type="submission" date="2023-06" db="EMBL/GenBank/DDBJ databases">
        <authorList>
            <person name="Ye Y.-Q."/>
            <person name="Du Z.-J."/>
        </authorList>
    </citation>
    <scope>NUCLEOTIDE SEQUENCE [LARGE SCALE GENOMIC DNA]</scope>
    <source>
        <strain evidence="1 2">SDUM287046</strain>
    </source>
</reference>
<dbReference type="InterPro" id="IPR056510">
    <property type="entry name" value="WapI"/>
</dbReference>
<proteinExistence type="predicted"/>
<dbReference type="Proteomes" id="UP001244787">
    <property type="component" value="Unassembled WGS sequence"/>
</dbReference>
<comment type="caution">
    <text evidence="1">The sequence shown here is derived from an EMBL/GenBank/DDBJ whole genome shotgun (WGS) entry which is preliminary data.</text>
</comment>
<dbReference type="Pfam" id="PF24716">
    <property type="entry name" value="WapI"/>
    <property type="match status" value="1"/>
</dbReference>
<organism evidence="1 2">
    <name type="scientific">Aequorivita aurantiaca</name>
    <dbReference type="NCBI Taxonomy" id="3053356"/>
    <lineage>
        <taxon>Bacteria</taxon>
        <taxon>Pseudomonadati</taxon>
        <taxon>Bacteroidota</taxon>
        <taxon>Flavobacteriia</taxon>
        <taxon>Flavobacteriales</taxon>
        <taxon>Flavobacteriaceae</taxon>
        <taxon>Aequorivita</taxon>
    </lineage>
</organism>
<protein>
    <submittedName>
        <fullName evidence="1">Uncharacterized protein</fullName>
    </submittedName>
</protein>